<gene>
    <name evidence="2" type="ORF">Sste5346_009036</name>
</gene>
<feature type="region of interest" description="Disordered" evidence="1">
    <location>
        <begin position="1"/>
        <end position="22"/>
    </location>
</feature>
<keyword evidence="3" id="KW-1185">Reference proteome</keyword>
<dbReference type="PANTHER" id="PTHR37012">
    <property type="entry name" value="B-ZIP TRANSCRIPTION FACTOR (EUROFUNG)-RELATED"/>
    <property type="match status" value="1"/>
</dbReference>
<reference evidence="2 3" key="1">
    <citation type="journal article" date="2024" name="IMA Fungus">
        <title>IMA Genome - F19 : A genome assembly and annotation guide to empower mycologists, including annotated draft genome sequences of Ceratocystis pirilliformis, Diaporthe australafricana, Fusarium ophioides, Paecilomyces lecythidis, and Sporothrix stenoceras.</title>
        <authorList>
            <person name="Aylward J."/>
            <person name="Wilson A.M."/>
            <person name="Visagie C.M."/>
            <person name="Spraker J."/>
            <person name="Barnes I."/>
            <person name="Buitendag C."/>
            <person name="Ceriani C."/>
            <person name="Del Mar Angel L."/>
            <person name="du Plessis D."/>
            <person name="Fuchs T."/>
            <person name="Gasser K."/>
            <person name="Kramer D."/>
            <person name="Li W."/>
            <person name="Munsamy K."/>
            <person name="Piso A."/>
            <person name="Price J.L."/>
            <person name="Sonnekus B."/>
            <person name="Thomas C."/>
            <person name="van der Nest A."/>
            <person name="van Dijk A."/>
            <person name="van Heerden A."/>
            <person name="van Vuuren N."/>
            <person name="Yilmaz N."/>
            <person name="Duong T.A."/>
            <person name="van der Merwe N.A."/>
            <person name="Wingfield M.J."/>
            <person name="Wingfield B.D."/>
        </authorList>
    </citation>
    <scope>NUCLEOTIDE SEQUENCE [LARGE SCALE GENOMIC DNA]</scope>
    <source>
        <strain evidence="2 3">CMW 5346</strain>
    </source>
</reference>
<sequence>MAKQDPATRRVSNMTSSQVEHKRAIDRANQQICQRRKRAKMQWLEGEVIRLTGQLDAAHERIRELEAGAAAVAATGGVPVYQPVPIDVTMDVPLNPPVIIEPAVLEPVLEMPSLNTSTSPSTLASTTSNTTVTTTSTAATSEDPRNDYDSIWTVHLRELLDPAHNDDYGELGNIVFEYPMPPPDTPSPQYGEGGEITLPDWQVVPLHLPPETDLDRFIIETTNSGRRLHQQTGAAELSQAQFPSISSLLNPNLGDDGTRPLTFALATHVVRNSTVKSITTRIALMYLLSHLLRWLVCRNRQTYEKLPDFLKPTHLQRTVPHPAWVDAITWPAARDNIIRTEAWKKITFDEFRRVTGACMSVNWPYTDSGAFSDLGDGQNLVLSPLFEDHIRRASNWTLSKSTAARFPFMKEFCVAVHEGEGNA</sequence>
<comment type="caution">
    <text evidence="2">The sequence shown here is derived from an EMBL/GenBank/DDBJ whole genome shotgun (WGS) entry which is preliminary data.</text>
</comment>
<dbReference type="PANTHER" id="PTHR37012:SF2">
    <property type="entry name" value="BZIP DOMAIN-CONTAINING PROTEIN-RELATED"/>
    <property type="match status" value="1"/>
</dbReference>
<feature type="compositionally biased region" description="Low complexity" evidence="1">
    <location>
        <begin position="114"/>
        <end position="141"/>
    </location>
</feature>
<protein>
    <submittedName>
        <fullName evidence="2">Secondary metabolism biosynthetic enzyme</fullName>
    </submittedName>
</protein>
<evidence type="ECO:0000313" key="2">
    <source>
        <dbReference type="EMBL" id="KAL1889280.1"/>
    </source>
</evidence>
<dbReference type="Pfam" id="PF11905">
    <property type="entry name" value="DUF3425"/>
    <property type="match status" value="1"/>
</dbReference>
<organism evidence="2 3">
    <name type="scientific">Sporothrix stenoceras</name>
    <dbReference type="NCBI Taxonomy" id="5173"/>
    <lineage>
        <taxon>Eukaryota</taxon>
        <taxon>Fungi</taxon>
        <taxon>Dikarya</taxon>
        <taxon>Ascomycota</taxon>
        <taxon>Pezizomycotina</taxon>
        <taxon>Sordariomycetes</taxon>
        <taxon>Sordariomycetidae</taxon>
        <taxon>Ophiostomatales</taxon>
        <taxon>Ophiostomataceae</taxon>
        <taxon>Sporothrix</taxon>
    </lineage>
</organism>
<dbReference type="EMBL" id="JAWCUI010000077">
    <property type="protein sequence ID" value="KAL1889280.1"/>
    <property type="molecule type" value="Genomic_DNA"/>
</dbReference>
<dbReference type="Proteomes" id="UP001583186">
    <property type="component" value="Unassembled WGS sequence"/>
</dbReference>
<name>A0ABR3YMJ7_9PEZI</name>
<proteinExistence type="predicted"/>
<evidence type="ECO:0000313" key="3">
    <source>
        <dbReference type="Proteomes" id="UP001583186"/>
    </source>
</evidence>
<evidence type="ECO:0000256" key="1">
    <source>
        <dbReference type="SAM" id="MobiDB-lite"/>
    </source>
</evidence>
<dbReference type="InterPro" id="IPR021833">
    <property type="entry name" value="DUF3425"/>
</dbReference>
<accession>A0ABR3YMJ7</accession>
<feature type="region of interest" description="Disordered" evidence="1">
    <location>
        <begin position="114"/>
        <end position="144"/>
    </location>
</feature>